<dbReference type="RefSeq" id="WP_168545903.1">
    <property type="nucleotide sequence ID" value="NZ_BAAAKS010000064.1"/>
</dbReference>
<dbReference type="CDD" id="cd05379">
    <property type="entry name" value="CAP_bacterial"/>
    <property type="match status" value="1"/>
</dbReference>
<protein>
    <recommendedName>
        <fullName evidence="1">SCP domain-containing protein</fullName>
    </recommendedName>
</protein>
<dbReference type="Pfam" id="PF00188">
    <property type="entry name" value="CAP"/>
    <property type="match status" value="1"/>
</dbReference>
<accession>A0A846X066</accession>
<dbReference type="PANTHER" id="PTHR31157">
    <property type="entry name" value="SCP DOMAIN-CONTAINING PROTEIN"/>
    <property type="match status" value="1"/>
</dbReference>
<feature type="domain" description="SCP" evidence="1">
    <location>
        <begin position="27"/>
        <end position="139"/>
    </location>
</feature>
<reference evidence="2 3" key="1">
    <citation type="submission" date="2020-04" db="EMBL/GenBank/DDBJ databases">
        <title>MicrobeNet Type strains.</title>
        <authorList>
            <person name="Nicholson A.C."/>
        </authorList>
    </citation>
    <scope>NUCLEOTIDE SEQUENCE [LARGE SCALE GENOMIC DNA]</scope>
    <source>
        <strain evidence="2 3">DSM 44113</strain>
    </source>
</reference>
<keyword evidence="3" id="KW-1185">Reference proteome</keyword>
<evidence type="ECO:0000313" key="3">
    <source>
        <dbReference type="Proteomes" id="UP000582646"/>
    </source>
</evidence>
<gene>
    <name evidence="2" type="ORF">HF999_10910</name>
</gene>
<dbReference type="EMBL" id="JAAXOQ010000012">
    <property type="protein sequence ID" value="NKY18878.1"/>
    <property type="molecule type" value="Genomic_DNA"/>
</dbReference>
<dbReference type="InterPro" id="IPR014044">
    <property type="entry name" value="CAP_dom"/>
</dbReference>
<dbReference type="Proteomes" id="UP000582646">
    <property type="component" value="Unassembled WGS sequence"/>
</dbReference>
<comment type="caution">
    <text evidence="2">The sequence shown here is derived from an EMBL/GenBank/DDBJ whole genome shotgun (WGS) entry which is preliminary data.</text>
</comment>
<evidence type="ECO:0000313" key="2">
    <source>
        <dbReference type="EMBL" id="NKY18878.1"/>
    </source>
</evidence>
<dbReference type="SUPFAM" id="SSF55797">
    <property type="entry name" value="PR-1-like"/>
    <property type="match status" value="1"/>
</dbReference>
<dbReference type="PANTHER" id="PTHR31157:SF1">
    <property type="entry name" value="SCP DOMAIN-CONTAINING PROTEIN"/>
    <property type="match status" value="1"/>
</dbReference>
<dbReference type="AlphaFoldDB" id="A0A846X066"/>
<name>A0A846X066_9ACTN</name>
<dbReference type="Gene3D" id="3.40.33.10">
    <property type="entry name" value="CAP"/>
    <property type="match status" value="1"/>
</dbReference>
<evidence type="ECO:0000259" key="1">
    <source>
        <dbReference type="Pfam" id="PF00188"/>
    </source>
</evidence>
<dbReference type="InterPro" id="IPR035940">
    <property type="entry name" value="CAP_sf"/>
</dbReference>
<proteinExistence type="predicted"/>
<organism evidence="2 3">
    <name type="scientific">Tsukamurella spumae</name>
    <dbReference type="NCBI Taxonomy" id="44753"/>
    <lineage>
        <taxon>Bacteria</taxon>
        <taxon>Bacillati</taxon>
        <taxon>Actinomycetota</taxon>
        <taxon>Actinomycetes</taxon>
        <taxon>Mycobacteriales</taxon>
        <taxon>Tsukamurellaceae</taxon>
        <taxon>Tsukamurella</taxon>
    </lineage>
</organism>
<sequence>MTAALIVTAFALQATQEDVEPLAGMTDRINGYRASQGLPELAVDRRLNQSAQAKADEMAREGYWDHNAPDGTEPWHFFTEAGYAYDKAGENLSRCFDDGFDVVQAWIKSPVHEEVLTGDYRQVGYRVAEDDEGCALVVAHFGRL</sequence>